<dbReference type="RefSeq" id="WP_284101023.1">
    <property type="nucleotide sequence ID" value="NZ_JARRAF010000011.1"/>
</dbReference>
<dbReference type="Gene3D" id="3.30.565.10">
    <property type="entry name" value="Histidine kinase-like ATPase, C-terminal domain"/>
    <property type="match status" value="1"/>
</dbReference>
<dbReference type="InterPro" id="IPR005467">
    <property type="entry name" value="His_kinase_dom"/>
</dbReference>
<dbReference type="PANTHER" id="PTHR43547">
    <property type="entry name" value="TWO-COMPONENT HISTIDINE KINASE"/>
    <property type="match status" value="1"/>
</dbReference>
<dbReference type="InterPro" id="IPR011006">
    <property type="entry name" value="CheY-like_superfamily"/>
</dbReference>
<feature type="domain" description="Response regulatory" evidence="4">
    <location>
        <begin position="6"/>
        <end position="123"/>
    </location>
</feature>
<dbReference type="InterPro" id="IPR036890">
    <property type="entry name" value="HATPase_C_sf"/>
</dbReference>
<comment type="caution">
    <text evidence="5">The sequence shown here is derived from an EMBL/GenBank/DDBJ whole genome shotgun (WGS) entry which is preliminary data.</text>
</comment>
<protein>
    <submittedName>
        <fullName evidence="5">Response regulator</fullName>
    </submittedName>
</protein>
<dbReference type="PROSITE" id="PS50109">
    <property type="entry name" value="HIS_KIN"/>
    <property type="match status" value="1"/>
</dbReference>
<dbReference type="SUPFAM" id="SSF47384">
    <property type="entry name" value="Homodimeric domain of signal transducing histidine kinase"/>
    <property type="match status" value="1"/>
</dbReference>
<dbReference type="SUPFAM" id="SSF52172">
    <property type="entry name" value="CheY-like"/>
    <property type="match status" value="2"/>
</dbReference>
<evidence type="ECO:0000313" key="6">
    <source>
        <dbReference type="Proteomes" id="UP001172778"/>
    </source>
</evidence>
<dbReference type="PROSITE" id="PS50110">
    <property type="entry name" value="RESPONSE_REGULATORY"/>
    <property type="match status" value="2"/>
</dbReference>
<dbReference type="SMART" id="SM00387">
    <property type="entry name" value="HATPase_c"/>
    <property type="match status" value="1"/>
</dbReference>
<gene>
    <name evidence="5" type="ORF">PZA18_11700</name>
</gene>
<dbReference type="Gene3D" id="3.40.50.2300">
    <property type="match status" value="2"/>
</dbReference>
<organism evidence="5 6">
    <name type="scientific">Parachitinimonas caeni</name>
    <dbReference type="NCBI Taxonomy" id="3031301"/>
    <lineage>
        <taxon>Bacteria</taxon>
        <taxon>Pseudomonadati</taxon>
        <taxon>Pseudomonadota</taxon>
        <taxon>Betaproteobacteria</taxon>
        <taxon>Neisseriales</taxon>
        <taxon>Chitinibacteraceae</taxon>
        <taxon>Parachitinimonas</taxon>
    </lineage>
</organism>
<evidence type="ECO:0000259" key="3">
    <source>
        <dbReference type="PROSITE" id="PS50109"/>
    </source>
</evidence>
<dbReference type="SMART" id="SM00448">
    <property type="entry name" value="REC"/>
    <property type="match status" value="2"/>
</dbReference>
<accession>A0ABT7DXB7</accession>
<dbReference type="InterPro" id="IPR036097">
    <property type="entry name" value="HisK_dim/P_sf"/>
</dbReference>
<dbReference type="Gene3D" id="1.10.287.130">
    <property type="match status" value="1"/>
</dbReference>
<dbReference type="Pfam" id="PF02518">
    <property type="entry name" value="HATPase_c"/>
    <property type="match status" value="1"/>
</dbReference>
<dbReference type="PANTHER" id="PTHR43547:SF2">
    <property type="entry name" value="HYBRID SIGNAL TRANSDUCTION HISTIDINE KINASE C"/>
    <property type="match status" value="1"/>
</dbReference>
<proteinExistence type="predicted"/>
<feature type="domain" description="Response regulatory" evidence="4">
    <location>
        <begin position="160"/>
        <end position="276"/>
    </location>
</feature>
<dbReference type="CDD" id="cd19920">
    <property type="entry name" value="REC_PA4781-like"/>
    <property type="match status" value="1"/>
</dbReference>
<dbReference type="InterPro" id="IPR003594">
    <property type="entry name" value="HATPase_dom"/>
</dbReference>
<dbReference type="SUPFAM" id="SSF55874">
    <property type="entry name" value="ATPase domain of HSP90 chaperone/DNA topoisomerase II/histidine kinase"/>
    <property type="match status" value="1"/>
</dbReference>
<keyword evidence="6" id="KW-1185">Reference proteome</keyword>
<feature type="modified residue" description="4-aspartylphosphate" evidence="2">
    <location>
        <position position="209"/>
    </location>
</feature>
<reference evidence="5" key="1">
    <citation type="submission" date="2023-03" db="EMBL/GenBank/DDBJ databases">
        <title>Chitinimonas shenzhenensis gen. nov., sp. nov., a novel member of family Burkholderiaceae isolated from activated sludge collected in Shen Zhen, China.</title>
        <authorList>
            <person name="Wang X."/>
        </authorList>
    </citation>
    <scope>NUCLEOTIDE SEQUENCE</scope>
    <source>
        <strain evidence="5">DQS-5</strain>
    </source>
</reference>
<dbReference type="CDD" id="cd00075">
    <property type="entry name" value="HATPase"/>
    <property type="match status" value="1"/>
</dbReference>
<evidence type="ECO:0000259" key="4">
    <source>
        <dbReference type="PROSITE" id="PS50110"/>
    </source>
</evidence>
<dbReference type="InterPro" id="IPR001789">
    <property type="entry name" value="Sig_transdc_resp-reg_receiver"/>
</dbReference>
<name>A0ABT7DXB7_9NEIS</name>
<feature type="domain" description="Histidine kinase" evidence="3">
    <location>
        <begin position="305"/>
        <end position="519"/>
    </location>
</feature>
<dbReference type="Pfam" id="PF00072">
    <property type="entry name" value="Response_reg"/>
    <property type="match status" value="2"/>
</dbReference>
<dbReference type="Proteomes" id="UP001172778">
    <property type="component" value="Unassembled WGS sequence"/>
</dbReference>
<sequence length="519" mass="55983">MAIQLPILVVDDQAPMRQAIVSVLREMGYGLTQEADCADAAMQQLRAGGIHAVISDWNMPGMSGLELLRWVRGEPRYLHLPFMLVAAETSRETIRLAFEAGASDYLIKPFTANNLKERVRRLLGADAPVVAPCPAVPVASPRVIGEMESMAALSRMKASSVLIVDDVPTNIEVMTGLLKAEYTIKVAVSGARALEIARSTTPPDLILLDVMMPDMDGFEVCRQLKADPTTRDIPVIFLSARDAGDDVAAGLELGAVDYVTKPVNPVVLRARLRTHLKLRNAFADLERRNRALVESAALRDDVERITAYDLKSPLAAILQHGEMLLGAPDLQSWQQQSAQAIVRAARLGLDRVSQSMDLFKLETGRFKLDVRAVSLPDLLNDVVGDVLAVSGRQVPIRLELPKGVDAADFRVGAERGLCLALFGNLLRNAIEASADGEDVKLVLSRQATQVLVEIRNAQGLPDAMRSQLFEKYASHGKPGALGLGAYAARLFALAMGGGVELLADPAGGTRLLVSLPAQS</sequence>
<feature type="modified residue" description="4-aspartylphosphate" evidence="2">
    <location>
        <position position="56"/>
    </location>
</feature>
<keyword evidence="1 2" id="KW-0597">Phosphoprotein</keyword>
<dbReference type="EMBL" id="JARRAF010000011">
    <property type="protein sequence ID" value="MDK2124714.1"/>
    <property type="molecule type" value="Genomic_DNA"/>
</dbReference>
<evidence type="ECO:0000256" key="2">
    <source>
        <dbReference type="PROSITE-ProRule" id="PRU00169"/>
    </source>
</evidence>
<evidence type="ECO:0000256" key="1">
    <source>
        <dbReference type="ARBA" id="ARBA00022553"/>
    </source>
</evidence>
<evidence type="ECO:0000313" key="5">
    <source>
        <dbReference type="EMBL" id="MDK2124714.1"/>
    </source>
</evidence>